<feature type="region of interest" description="Disordered" evidence="1">
    <location>
        <begin position="30"/>
        <end position="53"/>
    </location>
</feature>
<name>A0A146MA40_LYGHE</name>
<organism evidence="2">
    <name type="scientific">Lygus hesperus</name>
    <name type="common">Western plant bug</name>
    <dbReference type="NCBI Taxonomy" id="30085"/>
    <lineage>
        <taxon>Eukaryota</taxon>
        <taxon>Metazoa</taxon>
        <taxon>Ecdysozoa</taxon>
        <taxon>Arthropoda</taxon>
        <taxon>Hexapoda</taxon>
        <taxon>Insecta</taxon>
        <taxon>Pterygota</taxon>
        <taxon>Neoptera</taxon>
        <taxon>Paraneoptera</taxon>
        <taxon>Hemiptera</taxon>
        <taxon>Heteroptera</taxon>
        <taxon>Panheteroptera</taxon>
        <taxon>Cimicomorpha</taxon>
        <taxon>Miridae</taxon>
        <taxon>Mirini</taxon>
        <taxon>Lygus</taxon>
    </lineage>
</organism>
<proteinExistence type="predicted"/>
<dbReference type="EMBL" id="GDHC01002717">
    <property type="protein sequence ID" value="JAQ15912.1"/>
    <property type="molecule type" value="Transcribed_RNA"/>
</dbReference>
<protein>
    <submittedName>
        <fullName evidence="2">Uncharacterized protein</fullName>
    </submittedName>
</protein>
<evidence type="ECO:0000313" key="2">
    <source>
        <dbReference type="EMBL" id="JAQ15912.1"/>
    </source>
</evidence>
<sequence>LQHPASPITRASKAWQRPSELLLRWSTASETSFRSGAKRAESSSTPSPTATEKPSKCIDVATFKCTLIETSYSAVIQKLICGPLFQFKVCLIKLLRLIRSGKCNINNKEYISCIYHF</sequence>
<accession>A0A146MA40</accession>
<reference evidence="2" key="1">
    <citation type="journal article" date="2016" name="Gigascience">
        <title>De novo construction of an expanded transcriptome assembly for the western tarnished plant bug, Lygus hesperus.</title>
        <authorList>
            <person name="Tassone E.E."/>
            <person name="Geib S.M."/>
            <person name="Hall B."/>
            <person name="Fabrick J.A."/>
            <person name="Brent C.S."/>
            <person name="Hull J.J."/>
        </authorList>
    </citation>
    <scope>NUCLEOTIDE SEQUENCE</scope>
</reference>
<feature type="non-terminal residue" evidence="2">
    <location>
        <position position="1"/>
    </location>
</feature>
<evidence type="ECO:0000256" key="1">
    <source>
        <dbReference type="SAM" id="MobiDB-lite"/>
    </source>
</evidence>
<dbReference type="AlphaFoldDB" id="A0A146MA40"/>
<gene>
    <name evidence="2" type="ORF">g.45015</name>
</gene>
<feature type="non-terminal residue" evidence="2">
    <location>
        <position position="117"/>
    </location>
</feature>
<feature type="compositionally biased region" description="Low complexity" evidence="1">
    <location>
        <begin position="42"/>
        <end position="52"/>
    </location>
</feature>